<sequence>MDNQTNWAEVRAVPEFAAAHVKTFINECLVFQHGIRGITAFMSRAFKDFLSKHGIRHAAASPQHPQTTGQNKRTTRTIKDTISSYVCPTHGNWDDYGAAAVFALKTSQHEVTRTTPFELLYGRSPRLPQQHLLGFDTTLQERPARVDSSETLRQVLGALRRSLRAMFMTFPTIQLVPQRASSRKGRALSERTRIDENLPASSACYTTSKHKAKFRTRFGMNINKQE</sequence>
<dbReference type="Proteomes" id="UP000821865">
    <property type="component" value="Chromosome 11"/>
</dbReference>
<evidence type="ECO:0000313" key="2">
    <source>
        <dbReference type="Proteomes" id="UP000821865"/>
    </source>
</evidence>
<dbReference type="EMBL" id="CM023480">
    <property type="protein sequence ID" value="KAH7971186.1"/>
    <property type="molecule type" value="Genomic_DNA"/>
</dbReference>
<organism evidence="1 2">
    <name type="scientific">Dermacentor silvarum</name>
    <name type="common">Tick</name>
    <dbReference type="NCBI Taxonomy" id="543639"/>
    <lineage>
        <taxon>Eukaryota</taxon>
        <taxon>Metazoa</taxon>
        <taxon>Ecdysozoa</taxon>
        <taxon>Arthropoda</taxon>
        <taxon>Chelicerata</taxon>
        <taxon>Arachnida</taxon>
        <taxon>Acari</taxon>
        <taxon>Parasitiformes</taxon>
        <taxon>Ixodida</taxon>
        <taxon>Ixodoidea</taxon>
        <taxon>Ixodidae</taxon>
        <taxon>Rhipicephalinae</taxon>
        <taxon>Dermacentor</taxon>
    </lineage>
</organism>
<keyword evidence="2" id="KW-1185">Reference proteome</keyword>
<accession>A0ACB8DKJ9</accession>
<protein>
    <submittedName>
        <fullName evidence="1">Uncharacterized protein</fullName>
    </submittedName>
</protein>
<gene>
    <name evidence="1" type="ORF">HPB49_020136</name>
</gene>
<proteinExistence type="predicted"/>
<evidence type="ECO:0000313" key="1">
    <source>
        <dbReference type="EMBL" id="KAH7971186.1"/>
    </source>
</evidence>
<name>A0ACB8DKJ9_DERSI</name>
<comment type="caution">
    <text evidence="1">The sequence shown here is derived from an EMBL/GenBank/DDBJ whole genome shotgun (WGS) entry which is preliminary data.</text>
</comment>
<reference evidence="1" key="1">
    <citation type="submission" date="2020-05" db="EMBL/GenBank/DDBJ databases">
        <title>Large-scale comparative analyses of tick genomes elucidate their genetic diversity and vector capacities.</title>
        <authorList>
            <person name="Jia N."/>
            <person name="Wang J."/>
            <person name="Shi W."/>
            <person name="Du L."/>
            <person name="Sun Y."/>
            <person name="Zhan W."/>
            <person name="Jiang J."/>
            <person name="Wang Q."/>
            <person name="Zhang B."/>
            <person name="Ji P."/>
            <person name="Sakyi L.B."/>
            <person name="Cui X."/>
            <person name="Yuan T."/>
            <person name="Jiang B."/>
            <person name="Yang W."/>
            <person name="Lam T.T.-Y."/>
            <person name="Chang Q."/>
            <person name="Ding S."/>
            <person name="Wang X."/>
            <person name="Zhu J."/>
            <person name="Ruan X."/>
            <person name="Zhao L."/>
            <person name="Wei J."/>
            <person name="Que T."/>
            <person name="Du C."/>
            <person name="Cheng J."/>
            <person name="Dai P."/>
            <person name="Han X."/>
            <person name="Huang E."/>
            <person name="Gao Y."/>
            <person name="Liu J."/>
            <person name="Shao H."/>
            <person name="Ye R."/>
            <person name="Li L."/>
            <person name="Wei W."/>
            <person name="Wang X."/>
            <person name="Wang C."/>
            <person name="Yang T."/>
            <person name="Huo Q."/>
            <person name="Li W."/>
            <person name="Guo W."/>
            <person name="Chen H."/>
            <person name="Zhou L."/>
            <person name="Ni X."/>
            <person name="Tian J."/>
            <person name="Zhou Y."/>
            <person name="Sheng Y."/>
            <person name="Liu T."/>
            <person name="Pan Y."/>
            <person name="Xia L."/>
            <person name="Li J."/>
            <person name="Zhao F."/>
            <person name="Cao W."/>
        </authorList>
    </citation>
    <scope>NUCLEOTIDE SEQUENCE</scope>
    <source>
        <strain evidence="1">Dsil-2018</strain>
    </source>
</reference>